<feature type="disulfide bond" evidence="2">
    <location>
        <begin position="280"/>
        <end position="298"/>
    </location>
</feature>
<dbReference type="Gene3D" id="2.40.10.10">
    <property type="entry name" value="Trypsin-like serine proteases"/>
    <property type="match status" value="1"/>
</dbReference>
<protein>
    <submittedName>
        <fullName evidence="4">Hemolymph protein 14</fullName>
    </submittedName>
</protein>
<evidence type="ECO:0000313" key="5">
    <source>
        <dbReference type="Proteomes" id="UP000037510"/>
    </source>
</evidence>
<name>A0A0L7L6N8_OPEBR</name>
<proteinExistence type="predicted"/>
<dbReference type="Proteomes" id="UP000037510">
    <property type="component" value="Unassembled WGS sequence"/>
</dbReference>
<dbReference type="SMART" id="SM00192">
    <property type="entry name" value="LDLa"/>
    <property type="match status" value="1"/>
</dbReference>
<comment type="caution">
    <text evidence="2">Lacks conserved residue(s) required for the propagation of feature annotation.</text>
</comment>
<accession>A0A0L7L6N8</accession>
<organism evidence="4 5">
    <name type="scientific">Operophtera brumata</name>
    <name type="common">Winter moth</name>
    <name type="synonym">Phalaena brumata</name>
    <dbReference type="NCBI Taxonomy" id="104452"/>
    <lineage>
        <taxon>Eukaryota</taxon>
        <taxon>Metazoa</taxon>
        <taxon>Ecdysozoa</taxon>
        <taxon>Arthropoda</taxon>
        <taxon>Hexapoda</taxon>
        <taxon>Insecta</taxon>
        <taxon>Pterygota</taxon>
        <taxon>Neoptera</taxon>
        <taxon>Endopterygota</taxon>
        <taxon>Lepidoptera</taxon>
        <taxon>Glossata</taxon>
        <taxon>Ditrysia</taxon>
        <taxon>Geometroidea</taxon>
        <taxon>Geometridae</taxon>
        <taxon>Larentiinae</taxon>
        <taxon>Operophtera</taxon>
    </lineage>
</organism>
<dbReference type="PROSITE" id="PS50068">
    <property type="entry name" value="LDLRA_2"/>
    <property type="match status" value="1"/>
</dbReference>
<dbReference type="SUPFAM" id="SSF50494">
    <property type="entry name" value="Trypsin-like serine proteases"/>
    <property type="match status" value="1"/>
</dbReference>
<dbReference type="Gene3D" id="4.10.400.10">
    <property type="entry name" value="Low-density Lipoprotein Receptor"/>
    <property type="match status" value="1"/>
</dbReference>
<evidence type="ECO:0000256" key="1">
    <source>
        <dbReference type="ARBA" id="ARBA00023157"/>
    </source>
</evidence>
<reference evidence="4 5" key="1">
    <citation type="journal article" date="2015" name="Genome Biol. Evol.">
        <title>The genome of winter moth (Operophtera brumata) provides a genomic perspective on sexual dimorphism and phenology.</title>
        <authorList>
            <person name="Derks M.F."/>
            <person name="Smit S."/>
            <person name="Salis L."/>
            <person name="Schijlen E."/>
            <person name="Bossers A."/>
            <person name="Mateman C."/>
            <person name="Pijl A.S."/>
            <person name="de Ridder D."/>
            <person name="Groenen M.A."/>
            <person name="Visser M.E."/>
            <person name="Megens H.J."/>
        </authorList>
    </citation>
    <scope>NUCLEOTIDE SEQUENCE [LARGE SCALE GENOMIC DNA]</scope>
    <source>
        <strain evidence="4">WM2013NL</strain>
        <tissue evidence="4">Head and thorax</tissue>
    </source>
</reference>
<dbReference type="InterPro" id="IPR002172">
    <property type="entry name" value="LDrepeatLR_classA_rpt"/>
</dbReference>
<dbReference type="Pfam" id="PF00057">
    <property type="entry name" value="Ldl_recept_a"/>
    <property type="match status" value="1"/>
</dbReference>
<comment type="caution">
    <text evidence="4">The sequence shown here is derived from an EMBL/GenBank/DDBJ whole genome shotgun (WGS) entry which is preliminary data.</text>
</comment>
<dbReference type="STRING" id="104452.A0A0L7L6N8"/>
<evidence type="ECO:0000256" key="2">
    <source>
        <dbReference type="PROSITE-ProRule" id="PRU00124"/>
    </source>
</evidence>
<dbReference type="InterPro" id="IPR043504">
    <property type="entry name" value="Peptidase_S1_PA_chymotrypsin"/>
</dbReference>
<evidence type="ECO:0000256" key="3">
    <source>
        <dbReference type="SAM" id="MobiDB-lite"/>
    </source>
</evidence>
<sequence>MEGAIPNEITLRGAGQCRLDPRPSVEYWCMDPDGGSRLCRDLEPAGTRVYPKCRPNYYSQSDLAFMRCLGGRWDYIATCLPGLLRQSDSARDEDGGRGRAREEGGTPVARRDLHQDNTTQYNLVRVPAAAHCFWSDLEKQLPASQFAVAVGKLYRPWGDPMDHESQQSDVTAIHLPVRYKGATTNYQDDIAVLVVSREFQYGNLLMVVEMPYVELGICFSESPFSFQQYITSDKICAGTLEIFSASTMGVERYYLRGVVSSAPAPTSENLCNTASGEFHCVDGSFITSGKQCDGAIDCADGSDETNDACATNSCSEFRCAYGACVDRGAVCNGVCQRHTIATAPETARVARTRRMTRAPLIAALSSGARTAHASTKAPFAMGYVSNTLLRRRQRLR</sequence>
<dbReference type="EMBL" id="JTDY01002664">
    <property type="protein sequence ID" value="KOB70981.1"/>
    <property type="molecule type" value="Genomic_DNA"/>
</dbReference>
<gene>
    <name evidence="4" type="ORF">OBRU01_14766</name>
</gene>
<feature type="region of interest" description="Disordered" evidence="3">
    <location>
        <begin position="87"/>
        <end position="107"/>
    </location>
</feature>
<dbReference type="AlphaFoldDB" id="A0A0L7L6N8"/>
<keyword evidence="5" id="KW-1185">Reference proteome</keyword>
<evidence type="ECO:0000313" key="4">
    <source>
        <dbReference type="EMBL" id="KOB70981.1"/>
    </source>
</evidence>
<dbReference type="InterPro" id="IPR036055">
    <property type="entry name" value="LDL_receptor-like_sf"/>
</dbReference>
<dbReference type="CDD" id="cd00112">
    <property type="entry name" value="LDLa"/>
    <property type="match status" value="1"/>
</dbReference>
<dbReference type="SUPFAM" id="SSF57424">
    <property type="entry name" value="LDL receptor-like module"/>
    <property type="match status" value="1"/>
</dbReference>
<keyword evidence="1 2" id="KW-1015">Disulfide bond</keyword>
<dbReference type="InterPro" id="IPR009003">
    <property type="entry name" value="Peptidase_S1_PA"/>
</dbReference>
<feature type="compositionally biased region" description="Basic and acidic residues" evidence="3">
    <location>
        <begin position="88"/>
        <end position="107"/>
    </location>
</feature>